<dbReference type="Pfam" id="PF02518">
    <property type="entry name" value="HATPase_c"/>
    <property type="match status" value="1"/>
</dbReference>
<evidence type="ECO:0000259" key="7">
    <source>
        <dbReference type="SMART" id="SM00065"/>
    </source>
</evidence>
<keyword evidence="4" id="KW-0418">Kinase</keyword>
<dbReference type="EMBL" id="CP035631">
    <property type="protein sequence ID" value="WFF41871.1"/>
    <property type="molecule type" value="Genomic_DNA"/>
</dbReference>
<feature type="region of interest" description="Disordered" evidence="6">
    <location>
        <begin position="21"/>
        <end position="64"/>
    </location>
</feature>
<evidence type="ECO:0000259" key="8">
    <source>
        <dbReference type="SMART" id="SM00387"/>
    </source>
</evidence>
<dbReference type="SMART" id="SM00387">
    <property type="entry name" value="HATPase_c"/>
    <property type="match status" value="1"/>
</dbReference>
<keyword evidence="3" id="KW-0808">Transferase</keyword>
<keyword evidence="5" id="KW-0902">Two-component regulatory system</keyword>
<dbReference type="SUPFAM" id="SSF55781">
    <property type="entry name" value="GAF domain-like"/>
    <property type="match status" value="1"/>
</dbReference>
<evidence type="ECO:0000256" key="5">
    <source>
        <dbReference type="ARBA" id="ARBA00023012"/>
    </source>
</evidence>
<dbReference type="InterPro" id="IPR050482">
    <property type="entry name" value="Sensor_HK_TwoCompSys"/>
</dbReference>
<dbReference type="PANTHER" id="PTHR24421:SF10">
    <property type="entry name" value="NITRATE_NITRITE SENSOR PROTEIN NARQ"/>
    <property type="match status" value="1"/>
</dbReference>
<comment type="catalytic activity">
    <reaction evidence="1">
        <text>ATP + protein L-histidine = ADP + protein N-phospho-L-histidine.</text>
        <dbReference type="EC" id="2.7.13.3"/>
    </reaction>
</comment>
<evidence type="ECO:0000256" key="2">
    <source>
        <dbReference type="ARBA" id="ARBA00012438"/>
    </source>
</evidence>
<dbReference type="Proteomes" id="UP001321526">
    <property type="component" value="Chromosome"/>
</dbReference>
<dbReference type="InterPro" id="IPR029016">
    <property type="entry name" value="GAF-like_dom_sf"/>
</dbReference>
<keyword evidence="10" id="KW-1185">Reference proteome</keyword>
<dbReference type="EC" id="2.7.13.3" evidence="2"/>
<sequence length="459" mass="49174">MLVAPASGSCPRFTRPGACTSHGPAGLLGPTGRSGQAGHEREEFGVSETTTPQPLAATPPGETSAAREAAVTALLLRLPALLGAASDIQGALDRVAEALTPLLPFTHADVCLHDGPEWSVSYEVGISTHWSARRTRLDCSPIRSVLDGSVPLMVSANALLDPRQIFAGACCEPIFAHQLRSRVHVALRSGGQVIGALSVSHREADHFEAADVALIQRLAAPLAPVFHALHGAAELRQQAHGRSQTQASEEWLRQGSLQLTQALEQARQRIGMDLHDQTLADLTRLLRELEGAGPPPSREALAQALAQSIDDLRCIIDRTAPKLLDLFGFHHAVRDHLERATEGERIQILVEDLTAGAPDRLPGETRTALYRIVQEAINNAARHARAERIEVHVTLAAENTLCVSVDDDGQGLANAGTRQSGLVHMRTRARLIGATLDIFEHVGTRVAVRLALPPREIAA</sequence>
<evidence type="ECO:0000256" key="3">
    <source>
        <dbReference type="ARBA" id="ARBA00022679"/>
    </source>
</evidence>
<dbReference type="CDD" id="cd16917">
    <property type="entry name" value="HATPase_UhpB-NarQ-NarX-like"/>
    <property type="match status" value="1"/>
</dbReference>
<evidence type="ECO:0000256" key="4">
    <source>
        <dbReference type="ARBA" id="ARBA00022777"/>
    </source>
</evidence>
<dbReference type="SUPFAM" id="SSF55874">
    <property type="entry name" value="ATPase domain of HSP90 chaperone/DNA topoisomerase II/histidine kinase"/>
    <property type="match status" value="1"/>
</dbReference>
<reference evidence="9 10" key="1">
    <citation type="submission" date="2019-01" db="EMBL/GenBank/DDBJ databases">
        <title>Genome sequence of Salinicola endophyticus REST5.</title>
        <authorList>
            <person name="Nascimento F.X."/>
        </authorList>
    </citation>
    <scope>NUCLEOTIDE SEQUENCE [LARGE SCALE GENOMIC DNA]</scope>
    <source>
        <strain evidence="9 10">REST5</strain>
    </source>
</reference>
<dbReference type="SMART" id="SM00065">
    <property type="entry name" value="GAF"/>
    <property type="match status" value="1"/>
</dbReference>
<dbReference type="Gene3D" id="3.30.450.40">
    <property type="match status" value="1"/>
</dbReference>
<accession>A0ABY8FL18</accession>
<dbReference type="InterPro" id="IPR003018">
    <property type="entry name" value="GAF"/>
</dbReference>
<organism evidence="9 10">
    <name type="scientific">Salinicola endophyticus</name>
    <dbReference type="NCBI Taxonomy" id="1949083"/>
    <lineage>
        <taxon>Bacteria</taxon>
        <taxon>Pseudomonadati</taxon>
        <taxon>Pseudomonadota</taxon>
        <taxon>Gammaproteobacteria</taxon>
        <taxon>Oceanospirillales</taxon>
        <taxon>Halomonadaceae</taxon>
        <taxon>Salinicola</taxon>
    </lineage>
</organism>
<feature type="domain" description="Histidine kinase/HSP90-like ATPase" evidence="8">
    <location>
        <begin position="364"/>
        <end position="454"/>
    </location>
</feature>
<evidence type="ECO:0000313" key="10">
    <source>
        <dbReference type="Proteomes" id="UP001321526"/>
    </source>
</evidence>
<proteinExistence type="predicted"/>
<dbReference type="InterPro" id="IPR003594">
    <property type="entry name" value="HATPase_dom"/>
</dbReference>
<dbReference type="PANTHER" id="PTHR24421">
    <property type="entry name" value="NITRATE/NITRITE SENSOR PROTEIN NARX-RELATED"/>
    <property type="match status" value="1"/>
</dbReference>
<dbReference type="Gene3D" id="3.30.565.10">
    <property type="entry name" value="Histidine kinase-like ATPase, C-terminal domain"/>
    <property type="match status" value="1"/>
</dbReference>
<evidence type="ECO:0000256" key="6">
    <source>
        <dbReference type="SAM" id="MobiDB-lite"/>
    </source>
</evidence>
<dbReference type="InterPro" id="IPR036890">
    <property type="entry name" value="HATPase_C_sf"/>
</dbReference>
<feature type="compositionally biased region" description="Low complexity" evidence="6">
    <location>
        <begin position="49"/>
        <end position="60"/>
    </location>
</feature>
<evidence type="ECO:0000256" key="1">
    <source>
        <dbReference type="ARBA" id="ARBA00000085"/>
    </source>
</evidence>
<evidence type="ECO:0000313" key="9">
    <source>
        <dbReference type="EMBL" id="WFF41871.1"/>
    </source>
</evidence>
<protein>
    <recommendedName>
        <fullName evidence="2">histidine kinase</fullName>
        <ecNumber evidence="2">2.7.13.3</ecNumber>
    </recommendedName>
</protein>
<feature type="domain" description="GAF" evidence="7">
    <location>
        <begin position="87"/>
        <end position="236"/>
    </location>
</feature>
<gene>
    <name evidence="9" type="ORF">EVC62_10345</name>
</gene>
<name>A0ABY8FL18_9GAMM</name>
<dbReference type="Pfam" id="PF01590">
    <property type="entry name" value="GAF"/>
    <property type="match status" value="1"/>
</dbReference>